<protein>
    <recommendedName>
        <fullName evidence="8">Homeobox domain-containing protein</fullName>
    </recommendedName>
</protein>
<feature type="domain" description="Homeobox" evidence="8">
    <location>
        <begin position="272"/>
        <end position="332"/>
    </location>
</feature>
<evidence type="ECO:0000313" key="9">
    <source>
        <dbReference type="EMBL" id="CAL8069384.1"/>
    </source>
</evidence>
<gene>
    <name evidence="9" type="ORF">ODALV1_LOCUS744</name>
</gene>
<dbReference type="InterPro" id="IPR009057">
    <property type="entry name" value="Homeodomain-like_sf"/>
</dbReference>
<evidence type="ECO:0000259" key="8">
    <source>
        <dbReference type="PROSITE" id="PS50071"/>
    </source>
</evidence>
<dbReference type="Gene3D" id="1.10.10.60">
    <property type="entry name" value="Homeodomain-like"/>
    <property type="match status" value="1"/>
</dbReference>
<dbReference type="CDD" id="cd00086">
    <property type="entry name" value="homeodomain"/>
    <property type="match status" value="1"/>
</dbReference>
<dbReference type="InterPro" id="IPR017970">
    <property type="entry name" value="Homeobox_CS"/>
</dbReference>
<proteinExistence type="predicted"/>
<dbReference type="SUPFAM" id="SSF46689">
    <property type="entry name" value="Homeodomain-like"/>
    <property type="match status" value="1"/>
</dbReference>
<dbReference type="InterPro" id="IPR020479">
    <property type="entry name" value="HD_metazoa"/>
</dbReference>
<keyword evidence="3 5" id="KW-0371">Homeobox</keyword>
<dbReference type="InterPro" id="IPR050848">
    <property type="entry name" value="Homeobox_TF"/>
</dbReference>
<evidence type="ECO:0000256" key="3">
    <source>
        <dbReference type="ARBA" id="ARBA00023155"/>
    </source>
</evidence>
<evidence type="ECO:0000256" key="4">
    <source>
        <dbReference type="ARBA" id="ARBA00023242"/>
    </source>
</evidence>
<reference evidence="9 10" key="1">
    <citation type="submission" date="2024-08" db="EMBL/GenBank/DDBJ databases">
        <authorList>
            <person name="Cucini C."/>
            <person name="Frati F."/>
        </authorList>
    </citation>
    <scope>NUCLEOTIDE SEQUENCE [LARGE SCALE GENOMIC DNA]</scope>
</reference>
<dbReference type="PANTHER" id="PTHR24333:SF9">
    <property type="entry name" value="HOMEOBOX DOMAIN-CONTAINING PROTEIN"/>
    <property type="match status" value="1"/>
</dbReference>
<keyword evidence="2 5" id="KW-0238">DNA-binding</keyword>
<dbReference type="Pfam" id="PF00046">
    <property type="entry name" value="Homeodomain"/>
    <property type="match status" value="1"/>
</dbReference>
<dbReference type="EMBL" id="CAXLJM020000004">
    <property type="protein sequence ID" value="CAL8069384.1"/>
    <property type="molecule type" value="Genomic_DNA"/>
</dbReference>
<name>A0ABP1PJL9_9HEXA</name>
<feature type="region of interest" description="Disordered" evidence="7">
    <location>
        <begin position="1"/>
        <end position="29"/>
    </location>
</feature>
<dbReference type="InterPro" id="IPR001356">
    <property type="entry name" value="HD"/>
</dbReference>
<accession>A0ABP1PJL9</accession>
<feature type="region of interest" description="Disordered" evidence="7">
    <location>
        <begin position="42"/>
        <end position="127"/>
    </location>
</feature>
<feature type="compositionally biased region" description="Acidic residues" evidence="7">
    <location>
        <begin position="106"/>
        <end position="117"/>
    </location>
</feature>
<keyword evidence="10" id="KW-1185">Reference proteome</keyword>
<feature type="DNA-binding region" description="Homeobox" evidence="5">
    <location>
        <begin position="274"/>
        <end position="333"/>
    </location>
</feature>
<dbReference type="PRINTS" id="PR00024">
    <property type="entry name" value="HOMEOBOX"/>
</dbReference>
<dbReference type="SMART" id="SM00389">
    <property type="entry name" value="HOX"/>
    <property type="match status" value="1"/>
</dbReference>
<keyword evidence="4 5" id="KW-0539">Nucleus</keyword>
<feature type="compositionally biased region" description="Basic and acidic residues" evidence="7">
    <location>
        <begin position="64"/>
        <end position="81"/>
    </location>
</feature>
<evidence type="ECO:0000256" key="5">
    <source>
        <dbReference type="PROSITE-ProRule" id="PRU00108"/>
    </source>
</evidence>
<feature type="compositionally biased region" description="Polar residues" evidence="7">
    <location>
        <begin position="54"/>
        <end position="63"/>
    </location>
</feature>
<dbReference type="Proteomes" id="UP001642540">
    <property type="component" value="Unassembled WGS sequence"/>
</dbReference>
<evidence type="ECO:0000256" key="7">
    <source>
        <dbReference type="SAM" id="MobiDB-lite"/>
    </source>
</evidence>
<evidence type="ECO:0000256" key="6">
    <source>
        <dbReference type="RuleBase" id="RU000682"/>
    </source>
</evidence>
<dbReference type="PROSITE" id="PS00027">
    <property type="entry name" value="HOMEOBOX_1"/>
    <property type="match status" value="1"/>
</dbReference>
<evidence type="ECO:0000256" key="2">
    <source>
        <dbReference type="ARBA" id="ARBA00023125"/>
    </source>
</evidence>
<feature type="compositionally biased region" description="Low complexity" evidence="7">
    <location>
        <begin position="386"/>
        <end position="405"/>
    </location>
</feature>
<comment type="subcellular location">
    <subcellularLocation>
        <location evidence="1 5 6">Nucleus</location>
    </subcellularLocation>
</comment>
<sequence>MQNIPACSASIIKPTMKSREHSRAHSHSVTIAEDIYSQFKLQNGKGKKSSSNSFSIDSILNQKQQEDDNHPGKDKDNGKESDFDESEEPVVDDVDVDSISVGSERDLDDESDEDDEVSLSNDNRDEQERMMLLDVNSCNGDECETSSADDNVNCVDGQNTLHRHHLHPNHHHNLARYMESASTFPLLKPFPMYSNVASHHPFSHGHATSAQGIEYNPLCIPSLLPFPLGSSFIGGGGNSVSPWPHHPHHHPKPPLLGLQAPKPTGRRARKPGVDRKPRQAYSAKQLERLESEFKIDKYLSVSKRLELSKALNLTEVQIKTWFQNRRTKWKKQVTARFKLAQRQGLGSHFYSSFSSAFAAAQLSPFYAPPIFSHIPPPQHSSGPEQNGGVSNRGGNNNIVSGNVIVTQPPSSSPIVASHPVMEN</sequence>
<evidence type="ECO:0000256" key="1">
    <source>
        <dbReference type="ARBA" id="ARBA00004123"/>
    </source>
</evidence>
<feature type="region of interest" description="Disordered" evidence="7">
    <location>
        <begin position="373"/>
        <end position="423"/>
    </location>
</feature>
<feature type="compositionally biased region" description="Acidic residues" evidence="7">
    <location>
        <begin position="82"/>
        <end position="96"/>
    </location>
</feature>
<organism evidence="9 10">
    <name type="scientific">Orchesella dallaii</name>
    <dbReference type="NCBI Taxonomy" id="48710"/>
    <lineage>
        <taxon>Eukaryota</taxon>
        <taxon>Metazoa</taxon>
        <taxon>Ecdysozoa</taxon>
        <taxon>Arthropoda</taxon>
        <taxon>Hexapoda</taxon>
        <taxon>Collembola</taxon>
        <taxon>Entomobryomorpha</taxon>
        <taxon>Entomobryoidea</taxon>
        <taxon>Orchesellidae</taxon>
        <taxon>Orchesellinae</taxon>
        <taxon>Orchesella</taxon>
    </lineage>
</organism>
<feature type="region of interest" description="Disordered" evidence="7">
    <location>
        <begin position="239"/>
        <end position="280"/>
    </location>
</feature>
<evidence type="ECO:0000313" key="10">
    <source>
        <dbReference type="Proteomes" id="UP001642540"/>
    </source>
</evidence>
<dbReference type="PROSITE" id="PS50071">
    <property type="entry name" value="HOMEOBOX_2"/>
    <property type="match status" value="1"/>
</dbReference>
<dbReference type="PANTHER" id="PTHR24333">
    <property type="entry name" value="HOMEO BOX HB9 LIKE A-RELATED"/>
    <property type="match status" value="1"/>
</dbReference>
<comment type="caution">
    <text evidence="9">The sequence shown here is derived from an EMBL/GenBank/DDBJ whole genome shotgun (WGS) entry which is preliminary data.</text>
</comment>